<dbReference type="GO" id="GO:0030891">
    <property type="term" value="C:VCB complex"/>
    <property type="evidence" value="ECO:0007669"/>
    <property type="project" value="InterPro"/>
</dbReference>
<dbReference type="SUPFAM" id="SSF54236">
    <property type="entry name" value="Ubiquitin-like"/>
    <property type="match status" value="1"/>
</dbReference>
<reference evidence="2" key="4">
    <citation type="submission" date="2025-05" db="UniProtKB">
        <authorList>
            <consortium name="Ensembl"/>
        </authorList>
    </citation>
    <scope>IDENTIFICATION</scope>
    <source>
        <strain evidence="2">Brown Norway</strain>
    </source>
</reference>
<evidence type="ECO:0000313" key="3">
    <source>
        <dbReference type="Proteomes" id="UP000002494"/>
    </source>
</evidence>
<reference evidence="2 3" key="1">
    <citation type="journal article" date="2004" name="Nature">
        <title>Genome sequence of the Brown Norway rat yields insights into mammalian evolution.</title>
        <authorList>
            <consortium name="Rat Genome Sequencing Project Consortium"/>
            <person name="Gibbs R.A."/>
            <person name="Weinstock G.M."/>
            <person name="Metzker M.L."/>
            <person name="Muzny D.M."/>
            <person name="Sodergren E.J."/>
            <person name="Scherer S."/>
            <person name="Scott G."/>
            <person name="Steffen D."/>
            <person name="Worley K.C."/>
            <person name="Burch P.E."/>
            <person name="Okwuonu G."/>
            <person name="Hines S."/>
            <person name="Lewis L."/>
            <person name="Deramo C."/>
            <person name="Delgado O."/>
            <person name="Dugan-Rocha S."/>
            <person name="Miner G."/>
            <person name="Morgan M."/>
            <person name="Hawes A."/>
            <person name="Gill R."/>
            <person name="Holt R.A."/>
            <person name="Adams M.D."/>
            <person name="Amanatides P.G."/>
            <person name="Baden-Tillson H."/>
            <person name="Barnstead M."/>
            <person name="Chin S."/>
            <person name="Evans C.A."/>
            <person name="Ferriera S."/>
            <person name="Fosler C."/>
            <person name="Glodek A."/>
            <person name="Gu Z."/>
            <person name="Jennings D."/>
            <person name="Kraft C.L."/>
            <person name="Nguyen T."/>
            <person name="Pfannkoch C.M."/>
            <person name="Sitter C."/>
            <person name="Sutton G.G."/>
            <person name="Venter J.C."/>
            <person name="Woodage T."/>
            <person name="Smith D."/>
            <person name="Lee H.-M."/>
            <person name="Gustafson E."/>
            <person name="Cahill P."/>
            <person name="Kana A."/>
            <person name="Doucette-Stamm L."/>
            <person name="Weinstock K."/>
            <person name="Fechtel K."/>
            <person name="Weiss R.B."/>
            <person name="Dunn D.M."/>
            <person name="Green E.D."/>
            <person name="Blakesley R.W."/>
            <person name="Bouffard G.G."/>
            <person name="De Jong P.J."/>
            <person name="Osoegawa K."/>
            <person name="Zhu B."/>
            <person name="Marra M."/>
            <person name="Schein J."/>
            <person name="Bosdet I."/>
            <person name="Fjell C."/>
            <person name="Jones S."/>
            <person name="Krzywinski M."/>
            <person name="Mathewson C."/>
            <person name="Siddiqui A."/>
            <person name="Wye N."/>
            <person name="McPherson J."/>
            <person name="Zhao S."/>
            <person name="Fraser C.M."/>
            <person name="Shetty J."/>
            <person name="Shatsman S."/>
            <person name="Geer K."/>
            <person name="Chen Y."/>
            <person name="Abramzon S."/>
            <person name="Nierman W.C."/>
            <person name="Havlak P.H."/>
            <person name="Chen R."/>
            <person name="Durbin K.J."/>
            <person name="Egan A."/>
            <person name="Ren Y."/>
            <person name="Song X.-Z."/>
            <person name="Li B."/>
            <person name="Liu Y."/>
            <person name="Qin X."/>
            <person name="Cawley S."/>
            <person name="Cooney A.J."/>
            <person name="D'Souza L.M."/>
            <person name="Martin K."/>
            <person name="Wu J.Q."/>
            <person name="Gonzalez-Garay M.L."/>
            <person name="Jackson A.R."/>
            <person name="Kalafus K.J."/>
            <person name="McLeod M.P."/>
            <person name="Milosavljevic A."/>
            <person name="Virk D."/>
            <person name="Volkov A."/>
            <person name="Wheeler D.A."/>
            <person name="Zhang Z."/>
            <person name="Bailey J.A."/>
            <person name="Eichler E.E."/>
            <person name="Tuzun E."/>
            <person name="Birney E."/>
            <person name="Mongin E."/>
            <person name="Ureta-Vidal A."/>
            <person name="Woodwark C."/>
            <person name="Zdobnov E."/>
            <person name="Bork P."/>
            <person name="Suyama M."/>
            <person name="Torrents D."/>
            <person name="Alexandersson M."/>
            <person name="Trask B.J."/>
            <person name="Young J.M."/>
            <person name="Huang H."/>
            <person name="Wang H."/>
            <person name="Xing H."/>
            <person name="Daniels S."/>
            <person name="Gietzen D."/>
            <person name="Schmidt J."/>
            <person name="Stevens K."/>
            <person name="Vitt U."/>
            <person name="Wingrove J."/>
            <person name="Camara F."/>
            <person name="Mar Alba M."/>
            <person name="Abril J.F."/>
            <person name="Guigo R."/>
            <person name="Smit A."/>
            <person name="Dubchak I."/>
            <person name="Rubin E.M."/>
            <person name="Couronne O."/>
            <person name="Poliakov A."/>
            <person name="Huebner N."/>
            <person name="Ganten D."/>
            <person name="Goesele C."/>
            <person name="Hummel O."/>
            <person name="Kreitler T."/>
            <person name="Lee Y.-A."/>
            <person name="Monti J."/>
            <person name="Schulz H."/>
            <person name="Zimdahl H."/>
            <person name="Himmelbauer H."/>
            <person name="Lehrach H."/>
            <person name="Jacob H.J."/>
            <person name="Bromberg S."/>
            <person name="Gullings-Handley J."/>
            <person name="Jensen-Seaman M.I."/>
            <person name="Kwitek A.E."/>
            <person name="Lazar J."/>
            <person name="Pasko D."/>
            <person name="Tonellato P.J."/>
            <person name="Twigger S."/>
            <person name="Ponting C.P."/>
            <person name="Duarte J.M."/>
            <person name="Rice S."/>
            <person name="Goodstadt L."/>
            <person name="Beatson S.A."/>
            <person name="Emes R.D."/>
            <person name="Winter E.E."/>
            <person name="Webber C."/>
            <person name="Brandt P."/>
            <person name="Nyakatura G."/>
            <person name="Adetobi M."/>
            <person name="Chiaromonte F."/>
            <person name="Elnitski L."/>
            <person name="Eswara P."/>
            <person name="Hardison R.C."/>
            <person name="Hou M."/>
            <person name="Kolbe D."/>
            <person name="Makova K."/>
            <person name="Miller W."/>
            <person name="Nekrutenko A."/>
            <person name="Riemer C."/>
            <person name="Schwartz S."/>
            <person name="Taylor J."/>
            <person name="Yang S."/>
            <person name="Zhang Y."/>
            <person name="Lindpaintner K."/>
            <person name="Andrews T.D."/>
            <person name="Caccamo M."/>
            <person name="Clamp M."/>
            <person name="Clarke L."/>
            <person name="Curwen V."/>
            <person name="Durbin R.M."/>
            <person name="Eyras E."/>
            <person name="Searle S.M."/>
            <person name="Cooper G.M."/>
            <person name="Batzoglou S."/>
            <person name="Brudno M."/>
            <person name="Sidow A."/>
            <person name="Stone E.A."/>
            <person name="Payseur B.A."/>
            <person name="Bourque G."/>
            <person name="Lopez-Otin C."/>
            <person name="Puente X.S."/>
            <person name="Chakrabarti K."/>
            <person name="Chatterji S."/>
            <person name="Dewey C."/>
            <person name="Pachter L."/>
            <person name="Bray N."/>
            <person name="Yap V.B."/>
            <person name="Caspi A."/>
            <person name="Tesler G."/>
            <person name="Pevzner P.A."/>
            <person name="Haussler D."/>
            <person name="Roskin K.M."/>
            <person name="Baertsch R."/>
            <person name="Clawson H."/>
            <person name="Furey T.S."/>
            <person name="Hinrichs A.S."/>
            <person name="Karolchik D."/>
            <person name="Kent W.J."/>
            <person name="Rosenbloom K.R."/>
            <person name="Trumbower H."/>
            <person name="Weirauch M."/>
            <person name="Cooper D.N."/>
            <person name="Stenson P.D."/>
            <person name="Ma B."/>
            <person name="Brent M."/>
            <person name="Arumugam M."/>
            <person name="Shteynberg D."/>
            <person name="Copley R.R."/>
            <person name="Taylor M.S."/>
            <person name="Riethman H."/>
            <person name="Mudunuri U."/>
            <person name="Peterson J."/>
            <person name="Guyer M."/>
            <person name="Felsenfeld A."/>
            <person name="Old S."/>
            <person name="Mockrin S."/>
            <person name="Collins F.S."/>
        </authorList>
    </citation>
    <scope>NUCLEOTIDE SEQUENCE [LARGE SCALE GENOMIC DNA]</scope>
    <source>
        <strain evidence="2 3">Brown Norway</strain>
    </source>
</reference>
<dbReference type="Proteomes" id="UP000002494">
    <property type="component" value="Chromosome 6"/>
</dbReference>
<dbReference type="InterPro" id="IPR029071">
    <property type="entry name" value="Ubiquitin-like_domsf"/>
</dbReference>
<dbReference type="AlphaFoldDB" id="A0A8I6AB06"/>
<feature type="domain" description="Ubiquitin-like" evidence="1">
    <location>
        <begin position="1"/>
        <end position="57"/>
    </location>
</feature>
<dbReference type="OrthoDB" id="7537057at2759"/>
<accession>A0A8I6AB06</accession>
<dbReference type="Gene3D" id="3.10.20.90">
    <property type="entry name" value="Phosphatidylinositol 3-kinase Catalytic Subunit, Chain A, domain 1"/>
    <property type="match status" value="1"/>
</dbReference>
<dbReference type="GO" id="GO:0006368">
    <property type="term" value="P:transcription elongation by RNA polymerase II"/>
    <property type="evidence" value="ECO:0007669"/>
    <property type="project" value="InterPro"/>
</dbReference>
<keyword evidence="3" id="KW-1185">Reference proteome</keyword>
<dbReference type="InterPro" id="IPR039049">
    <property type="entry name" value="ELOB"/>
</dbReference>
<dbReference type="Ensembl" id="ENSRNOT00000101081.2">
    <property type="protein sequence ID" value="ENSRNOP00000089753.1"/>
    <property type="gene ID" value="ENSRNOG00000070656.2"/>
</dbReference>
<dbReference type="RGD" id="402150356">
    <property type="gene designation" value="LOC134479390"/>
</dbReference>
<evidence type="ECO:0000313" key="4">
    <source>
        <dbReference type="RGD" id="150343698"/>
    </source>
</evidence>
<name>A0A8I6AB06_RAT</name>
<proteinExistence type="predicted"/>
<gene>
    <name evidence="4" type="primary">ENSRNOG00000070656</name>
    <name evidence="5" type="synonym">LOC134479390</name>
    <name evidence="2" type="synonym">Wbp5</name>
</gene>
<dbReference type="GO" id="GO:0070449">
    <property type="term" value="C:elongin complex"/>
    <property type="evidence" value="ECO:0007669"/>
    <property type="project" value="InterPro"/>
</dbReference>
<protein>
    <recommendedName>
        <fullName evidence="1">Ubiquitin-like domain-containing protein</fullName>
    </recommendedName>
</protein>
<dbReference type="GeneTree" id="ENSGT00390000018316"/>
<dbReference type="PROSITE" id="PS50053">
    <property type="entry name" value="UBIQUITIN_2"/>
    <property type="match status" value="1"/>
</dbReference>
<dbReference type="InterPro" id="IPR000626">
    <property type="entry name" value="Ubiquitin-like_dom"/>
</dbReference>
<evidence type="ECO:0000313" key="5">
    <source>
        <dbReference type="RGD" id="402150356"/>
    </source>
</evidence>
<dbReference type="AGR" id="RGD:150343698"/>
<dbReference type="PANTHER" id="PTHR13248:SF3">
    <property type="entry name" value="ELONGIN B-LIKE"/>
    <property type="match status" value="1"/>
</dbReference>
<reference evidence="3" key="3">
    <citation type="submission" date="2024-01" db="EMBL/GenBank/DDBJ databases">
        <title>GRCr8: a new rat reference genome assembly contstructed from accurate long reads and long range scaffolding.</title>
        <authorList>
            <person name="Doris P.A."/>
            <person name="Kalbfleisch T."/>
            <person name="Li K."/>
            <person name="Howe K."/>
            <person name="Wood J."/>
        </authorList>
    </citation>
    <scope>NUCLEOTIDE SEQUENCE [LARGE SCALE GENOMIC DNA]</scope>
    <source>
        <strain evidence="3">Brown Norway</strain>
    </source>
</reference>
<reference evidence="3" key="2">
    <citation type="submission" date="2023-12" db="EMBL/GenBank/DDBJ databases">
        <authorList>
            <consortium name="Genome Reference Consortium"/>
            <person name="Doris P.A."/>
            <person name="Kalbfleisch T."/>
            <person name="Li K."/>
            <person name="Howe K."/>
            <person name="Wood J."/>
        </authorList>
    </citation>
    <scope>NUCLEOTIDE SEQUENCE [LARGE SCALE GENOMIC DNA]</scope>
    <source>
        <strain evidence="3">Brown Norway</strain>
    </source>
</reference>
<organism evidence="2 3">
    <name type="scientific">Rattus norvegicus</name>
    <name type="common">Rat</name>
    <dbReference type="NCBI Taxonomy" id="10116"/>
    <lineage>
        <taxon>Eukaryota</taxon>
        <taxon>Metazoa</taxon>
        <taxon>Chordata</taxon>
        <taxon>Craniata</taxon>
        <taxon>Vertebrata</taxon>
        <taxon>Euteleostomi</taxon>
        <taxon>Mammalia</taxon>
        <taxon>Eutheria</taxon>
        <taxon>Euarchontoglires</taxon>
        <taxon>Glires</taxon>
        <taxon>Rodentia</taxon>
        <taxon>Myomorpha</taxon>
        <taxon>Muroidea</taxon>
        <taxon>Muridae</taxon>
        <taxon>Murinae</taxon>
        <taxon>Rattus</taxon>
    </lineage>
</organism>
<dbReference type="RGD" id="150343698">
    <property type="gene designation" value="ENSRNOG00000070656"/>
</dbReference>
<sequence length="107" mass="12599">MEVFLKIEHRKTSIFTEAKESTTVLELKHIVEGIMKRPPEDQLLFKDNQLLEERKTLWLHQRGNKVTGPSQHDLGLQGRRLSTPACPPFFLSTNWRCAEKWSRLERD</sequence>
<evidence type="ECO:0000313" key="2">
    <source>
        <dbReference type="Ensembl" id="ENSRNOP00000089753.1"/>
    </source>
</evidence>
<dbReference type="Ensembl" id="ENSRNOT00000153095.1">
    <property type="protein sequence ID" value="ENSRNOP00000105979.1"/>
    <property type="gene ID" value="ENSRNOG00000070656.2"/>
</dbReference>
<evidence type="ECO:0000259" key="1">
    <source>
        <dbReference type="PROSITE" id="PS50053"/>
    </source>
</evidence>
<dbReference type="PANTHER" id="PTHR13248">
    <property type="entry name" value="TRANSCRIPTION ELONGATION FACTOR B POLYPEPTIDE 2"/>
    <property type="match status" value="1"/>
</dbReference>